<feature type="region of interest" description="Disordered" evidence="1">
    <location>
        <begin position="1"/>
        <end position="65"/>
    </location>
</feature>
<organism evidence="2 3">
    <name type="scientific">Nonomuraea rosea</name>
    <dbReference type="NCBI Taxonomy" id="638574"/>
    <lineage>
        <taxon>Bacteria</taxon>
        <taxon>Bacillati</taxon>
        <taxon>Actinomycetota</taxon>
        <taxon>Actinomycetes</taxon>
        <taxon>Streptosporangiales</taxon>
        <taxon>Streptosporangiaceae</taxon>
        <taxon>Nonomuraea</taxon>
    </lineage>
</organism>
<protein>
    <submittedName>
        <fullName evidence="2">Uncharacterized protein</fullName>
    </submittedName>
</protein>
<evidence type="ECO:0000313" key="2">
    <source>
        <dbReference type="EMBL" id="GAA3570887.1"/>
    </source>
</evidence>
<reference evidence="3" key="1">
    <citation type="journal article" date="2019" name="Int. J. Syst. Evol. Microbiol.">
        <title>The Global Catalogue of Microorganisms (GCM) 10K type strain sequencing project: providing services to taxonomists for standard genome sequencing and annotation.</title>
        <authorList>
            <consortium name="The Broad Institute Genomics Platform"/>
            <consortium name="The Broad Institute Genome Sequencing Center for Infectious Disease"/>
            <person name="Wu L."/>
            <person name="Ma J."/>
        </authorList>
    </citation>
    <scope>NUCLEOTIDE SEQUENCE [LARGE SCALE GENOMIC DNA]</scope>
    <source>
        <strain evidence="3">JCM 17326</strain>
    </source>
</reference>
<evidence type="ECO:0000313" key="3">
    <source>
        <dbReference type="Proteomes" id="UP001500630"/>
    </source>
</evidence>
<dbReference type="Proteomes" id="UP001500630">
    <property type="component" value="Unassembled WGS sequence"/>
</dbReference>
<gene>
    <name evidence="2" type="ORF">GCM10022419_059690</name>
</gene>
<proteinExistence type="predicted"/>
<accession>A0ABP6XSX4</accession>
<dbReference type="EMBL" id="BAABDQ010000013">
    <property type="protein sequence ID" value="GAA3570887.1"/>
    <property type="molecule type" value="Genomic_DNA"/>
</dbReference>
<feature type="compositionally biased region" description="Polar residues" evidence="1">
    <location>
        <begin position="24"/>
        <end position="35"/>
    </location>
</feature>
<evidence type="ECO:0000256" key="1">
    <source>
        <dbReference type="SAM" id="MobiDB-lite"/>
    </source>
</evidence>
<keyword evidence="3" id="KW-1185">Reference proteome</keyword>
<name>A0ABP6XSX4_9ACTN</name>
<comment type="caution">
    <text evidence="2">The sequence shown here is derived from an EMBL/GenBank/DDBJ whole genome shotgun (WGS) entry which is preliminary data.</text>
</comment>
<feature type="compositionally biased region" description="Basic and acidic residues" evidence="1">
    <location>
        <begin position="1"/>
        <end position="10"/>
    </location>
</feature>
<sequence>MEGDYGRIDQARYPQTPRLKAFAHSTTSAETSQQQVDRHIAERSAVAHALSQPQIAAETLCDDNP</sequence>